<dbReference type="SUPFAM" id="SSF109604">
    <property type="entry name" value="HD-domain/PDEase-like"/>
    <property type="match status" value="1"/>
</dbReference>
<proteinExistence type="predicted"/>
<dbReference type="InterPro" id="IPR003607">
    <property type="entry name" value="HD/PDEase_dom"/>
</dbReference>
<dbReference type="InterPro" id="IPR052020">
    <property type="entry name" value="Cyclic_di-GMP/3'3'-cGAMP_PDE"/>
</dbReference>
<protein>
    <submittedName>
        <fullName evidence="2">HD domain-containing protein</fullName>
    </submittedName>
</protein>
<reference evidence="2" key="1">
    <citation type="journal article" date="2020" name="mSystems">
        <title>Genome- and Community-Level Interaction Insights into Carbon Utilization and Element Cycling Functions of Hydrothermarchaeota in Hydrothermal Sediment.</title>
        <authorList>
            <person name="Zhou Z."/>
            <person name="Liu Y."/>
            <person name="Xu W."/>
            <person name="Pan J."/>
            <person name="Luo Z.H."/>
            <person name="Li M."/>
        </authorList>
    </citation>
    <scope>NUCLEOTIDE SEQUENCE [LARGE SCALE GENOMIC DNA]</scope>
    <source>
        <strain evidence="2">SpSt-413</strain>
    </source>
</reference>
<accession>A0A7C4AFX4</accession>
<organism evidence="2">
    <name type="scientific">Fundidesulfovibrio putealis</name>
    <dbReference type="NCBI Taxonomy" id="270496"/>
    <lineage>
        <taxon>Bacteria</taxon>
        <taxon>Pseudomonadati</taxon>
        <taxon>Thermodesulfobacteriota</taxon>
        <taxon>Desulfovibrionia</taxon>
        <taxon>Desulfovibrionales</taxon>
        <taxon>Desulfovibrionaceae</taxon>
        <taxon>Fundidesulfovibrio</taxon>
    </lineage>
</organism>
<name>A0A7C4AFX4_9BACT</name>
<gene>
    <name evidence="2" type="ORF">ENR59_02840</name>
</gene>
<dbReference type="EMBL" id="DSRP01000199">
    <property type="protein sequence ID" value="HGG91873.1"/>
    <property type="molecule type" value="Genomic_DNA"/>
</dbReference>
<dbReference type="Gene3D" id="1.10.3210.10">
    <property type="entry name" value="Hypothetical protein af1432"/>
    <property type="match status" value="1"/>
</dbReference>
<sequence length="236" mass="25129">MDVLCTLEKCLGTYRCGQMAATVHQLAATLGRAVDAKDRRLFEHSALTADLATALALAHGLSHKQADVIHLAGHLHDIGKIGIPDAVLAKPGALDAREWAMIRDHPRIGAQILAPIELFGLKNGVRDMVLTHHERFDGGGYPHGLSGRDIPLGGRILAIADSVAAMLESRVYRPAMTFEQAAQEVERCSGSGYDPDICRDFLANLKELATVAGAAARMEIGLEPAREQAEGSAVGA</sequence>
<comment type="caution">
    <text evidence="2">The sequence shown here is derived from an EMBL/GenBank/DDBJ whole genome shotgun (WGS) entry which is preliminary data.</text>
</comment>
<evidence type="ECO:0000313" key="2">
    <source>
        <dbReference type="EMBL" id="HGG91873.1"/>
    </source>
</evidence>
<feature type="domain" description="HD-GYP" evidence="1">
    <location>
        <begin position="19"/>
        <end position="217"/>
    </location>
</feature>
<dbReference type="InterPro" id="IPR037522">
    <property type="entry name" value="HD_GYP_dom"/>
</dbReference>
<dbReference type="CDD" id="cd00077">
    <property type="entry name" value="HDc"/>
    <property type="match status" value="1"/>
</dbReference>
<dbReference type="AlphaFoldDB" id="A0A7C4AFX4"/>
<dbReference type="PANTHER" id="PTHR45228">
    <property type="entry name" value="CYCLIC DI-GMP PHOSPHODIESTERASE TM_0186-RELATED"/>
    <property type="match status" value="1"/>
</dbReference>
<dbReference type="PROSITE" id="PS51832">
    <property type="entry name" value="HD_GYP"/>
    <property type="match status" value="1"/>
</dbReference>
<dbReference type="Pfam" id="PF13487">
    <property type="entry name" value="HD_5"/>
    <property type="match status" value="1"/>
</dbReference>
<evidence type="ECO:0000259" key="1">
    <source>
        <dbReference type="PROSITE" id="PS51832"/>
    </source>
</evidence>
<dbReference type="PANTHER" id="PTHR45228:SF5">
    <property type="entry name" value="CYCLIC DI-GMP PHOSPHODIESTERASE VC_1348-RELATED"/>
    <property type="match status" value="1"/>
</dbReference>
<dbReference type="SMART" id="SM00471">
    <property type="entry name" value="HDc"/>
    <property type="match status" value="1"/>
</dbReference>